<accession>A0A916UKF6</accession>
<comment type="caution">
    <text evidence="1">The sequence shown here is derived from an EMBL/GenBank/DDBJ whole genome shotgun (WGS) entry which is preliminary data.</text>
</comment>
<dbReference type="EMBL" id="BMED01000002">
    <property type="protein sequence ID" value="GGC76764.1"/>
    <property type="molecule type" value="Genomic_DNA"/>
</dbReference>
<name>A0A916UKF6_9BURK</name>
<proteinExistence type="predicted"/>
<sequence>MARFLPLFTVVVTHEFYDDAAAPNLRFAPSVAAAAIMQAERLLMRSTVAGIEIWQEQSEFFPDSLSAGPLHLSFDVFSSDPMMNFYTDWPVAPPLRFCSASLPASRAMEALQALSSAETSGEAQRKHTQAHWNGAASSAEQPVFSVDIEFHQAWPAGEEVNEIRQAKIYSIALKSKKIHWKYFFFGSLAEKKLSIVDLDAAETAMGLSFVPSPLTAIDSGSAYLSESALPMQKLPRKRLQLREEGVAGKVLIRRLPNASIEKLGKERGPNGQSMIVAEIYIHQ</sequence>
<keyword evidence="2" id="KW-1185">Reference proteome</keyword>
<protein>
    <submittedName>
        <fullName evidence="1">Uncharacterized protein</fullName>
    </submittedName>
</protein>
<organism evidence="1 2">
    <name type="scientific">Undibacterium terreum</name>
    <dbReference type="NCBI Taxonomy" id="1224302"/>
    <lineage>
        <taxon>Bacteria</taxon>
        <taxon>Pseudomonadati</taxon>
        <taxon>Pseudomonadota</taxon>
        <taxon>Betaproteobacteria</taxon>
        <taxon>Burkholderiales</taxon>
        <taxon>Oxalobacteraceae</taxon>
        <taxon>Undibacterium</taxon>
    </lineage>
</organism>
<evidence type="ECO:0000313" key="1">
    <source>
        <dbReference type="EMBL" id="GGC76764.1"/>
    </source>
</evidence>
<dbReference type="AlphaFoldDB" id="A0A916UKF6"/>
<reference evidence="1" key="1">
    <citation type="journal article" date="2014" name="Int. J. Syst. Evol. Microbiol.">
        <title>Complete genome sequence of Corynebacterium casei LMG S-19264T (=DSM 44701T), isolated from a smear-ripened cheese.</title>
        <authorList>
            <consortium name="US DOE Joint Genome Institute (JGI-PGF)"/>
            <person name="Walter F."/>
            <person name="Albersmeier A."/>
            <person name="Kalinowski J."/>
            <person name="Ruckert C."/>
        </authorList>
    </citation>
    <scope>NUCLEOTIDE SEQUENCE</scope>
    <source>
        <strain evidence="1">CGMCC 1.10998</strain>
    </source>
</reference>
<gene>
    <name evidence="1" type="ORF">GCM10011396_24960</name>
</gene>
<evidence type="ECO:0000313" key="2">
    <source>
        <dbReference type="Proteomes" id="UP000637423"/>
    </source>
</evidence>
<reference evidence="1" key="2">
    <citation type="submission" date="2020-09" db="EMBL/GenBank/DDBJ databases">
        <authorList>
            <person name="Sun Q."/>
            <person name="Zhou Y."/>
        </authorList>
    </citation>
    <scope>NUCLEOTIDE SEQUENCE</scope>
    <source>
        <strain evidence="1">CGMCC 1.10998</strain>
    </source>
</reference>
<dbReference type="Proteomes" id="UP000637423">
    <property type="component" value="Unassembled WGS sequence"/>
</dbReference>